<dbReference type="RefSeq" id="XP_001579727.1">
    <property type="nucleotide sequence ID" value="XM_001579677.1"/>
</dbReference>
<dbReference type="AlphaFoldDB" id="A2DLC3"/>
<evidence type="ECO:0000313" key="2">
    <source>
        <dbReference type="Proteomes" id="UP000001542"/>
    </source>
</evidence>
<dbReference type="KEGG" id="tva:5464236"/>
<reference evidence="1" key="1">
    <citation type="submission" date="2006-10" db="EMBL/GenBank/DDBJ databases">
        <authorList>
            <person name="Amadeo P."/>
            <person name="Zhao Q."/>
            <person name="Wortman J."/>
            <person name="Fraser-Liggett C."/>
            <person name="Carlton J."/>
        </authorList>
    </citation>
    <scope>NUCLEOTIDE SEQUENCE</scope>
    <source>
        <strain evidence="1">G3</strain>
    </source>
</reference>
<name>A2DLC3_TRIV3</name>
<dbReference type="VEuPathDB" id="TrichDB:TVAG_267740"/>
<dbReference type="EMBL" id="DS113215">
    <property type="protein sequence ID" value="EAY18741.1"/>
    <property type="molecule type" value="Genomic_DNA"/>
</dbReference>
<protein>
    <submittedName>
        <fullName evidence="1">Uncharacterized protein</fullName>
    </submittedName>
</protein>
<dbReference type="Proteomes" id="UP000001542">
    <property type="component" value="Unassembled WGS sequence"/>
</dbReference>
<sequence length="445" mass="50144">MENLVNVIFLQPFKISNGTTSENTIMSRKMSISSPSLLKSSSGYISPEPNFVFSEEFSHRILSLLRKANETDPINLVLSDFSFNFVYEQCCKKLTIQKPTTAQYLDLMYTDNLIQIAQLVMWISLYDTINENILQNDIRLIHQRLYDRLSLAFYSLSKQLQEVSSMANQRLIDYWSSAICATILQLTVSEFKGSETDNNYEFVETIERGVRKMLLGFPPANILVFHESVLALISLKAQKLVPKTFTPSANLSLFDTGNTTTTELIGAMTIENHYETVHRRSQEVVFKSNSGNALIQNAMRLTGMKEPVEAKGLTFRKGTTEVSNMVMKKCSAIMDASLARVSEHADDRDLHLLEICDSERACNKKLRDAKLKSLGVTFENFGYNPMYGRLVLGGLPPPADLQGSAKMSWRAQTKVVRKPKPEKTINEIISTIKEAHPVILRTGIA</sequence>
<gene>
    <name evidence="1" type="ORF">TVAG_267740</name>
</gene>
<proteinExistence type="predicted"/>
<accession>A2DLC3</accession>
<evidence type="ECO:0000313" key="1">
    <source>
        <dbReference type="EMBL" id="EAY18741.1"/>
    </source>
</evidence>
<reference evidence="1" key="2">
    <citation type="journal article" date="2007" name="Science">
        <title>Draft genome sequence of the sexually transmitted pathogen Trichomonas vaginalis.</title>
        <authorList>
            <person name="Carlton J.M."/>
            <person name="Hirt R.P."/>
            <person name="Silva J.C."/>
            <person name="Delcher A.L."/>
            <person name="Schatz M."/>
            <person name="Zhao Q."/>
            <person name="Wortman J.R."/>
            <person name="Bidwell S.L."/>
            <person name="Alsmark U.C.M."/>
            <person name="Besteiro S."/>
            <person name="Sicheritz-Ponten T."/>
            <person name="Noel C.J."/>
            <person name="Dacks J.B."/>
            <person name="Foster P.G."/>
            <person name="Simillion C."/>
            <person name="Van de Peer Y."/>
            <person name="Miranda-Saavedra D."/>
            <person name="Barton G.J."/>
            <person name="Westrop G.D."/>
            <person name="Mueller S."/>
            <person name="Dessi D."/>
            <person name="Fiori P.L."/>
            <person name="Ren Q."/>
            <person name="Paulsen I."/>
            <person name="Zhang H."/>
            <person name="Bastida-Corcuera F.D."/>
            <person name="Simoes-Barbosa A."/>
            <person name="Brown M.T."/>
            <person name="Hayes R.D."/>
            <person name="Mukherjee M."/>
            <person name="Okumura C.Y."/>
            <person name="Schneider R."/>
            <person name="Smith A.J."/>
            <person name="Vanacova S."/>
            <person name="Villalvazo M."/>
            <person name="Haas B.J."/>
            <person name="Pertea M."/>
            <person name="Feldblyum T.V."/>
            <person name="Utterback T.R."/>
            <person name="Shu C.L."/>
            <person name="Osoegawa K."/>
            <person name="de Jong P.J."/>
            <person name="Hrdy I."/>
            <person name="Horvathova L."/>
            <person name="Zubacova Z."/>
            <person name="Dolezal P."/>
            <person name="Malik S.B."/>
            <person name="Logsdon J.M. Jr."/>
            <person name="Henze K."/>
            <person name="Gupta A."/>
            <person name="Wang C.C."/>
            <person name="Dunne R.L."/>
            <person name="Upcroft J.A."/>
            <person name="Upcroft P."/>
            <person name="White O."/>
            <person name="Salzberg S.L."/>
            <person name="Tang P."/>
            <person name="Chiu C.-H."/>
            <person name="Lee Y.-S."/>
            <person name="Embley T.M."/>
            <person name="Coombs G.H."/>
            <person name="Mottram J.C."/>
            <person name="Tachezy J."/>
            <person name="Fraser-Liggett C.M."/>
            <person name="Johnson P.J."/>
        </authorList>
    </citation>
    <scope>NUCLEOTIDE SEQUENCE [LARGE SCALE GENOMIC DNA]</scope>
    <source>
        <strain evidence="1">G3</strain>
    </source>
</reference>
<keyword evidence="2" id="KW-1185">Reference proteome</keyword>
<dbReference type="VEuPathDB" id="TrichDB:TVAGG3_0014200"/>
<organism evidence="1 2">
    <name type="scientific">Trichomonas vaginalis (strain ATCC PRA-98 / G3)</name>
    <dbReference type="NCBI Taxonomy" id="412133"/>
    <lineage>
        <taxon>Eukaryota</taxon>
        <taxon>Metamonada</taxon>
        <taxon>Parabasalia</taxon>
        <taxon>Trichomonadida</taxon>
        <taxon>Trichomonadidae</taxon>
        <taxon>Trichomonas</taxon>
    </lineage>
</organism>
<dbReference type="InParanoid" id="A2DLC3"/>